<dbReference type="RefSeq" id="WP_059085688.1">
    <property type="nucleotide sequence ID" value="NZ_PSQG01000030.1"/>
</dbReference>
<gene>
    <name evidence="1" type="ORF">C4886_16005</name>
</gene>
<organism evidence="1 2">
    <name type="scientific">Blautia obeum</name>
    <dbReference type="NCBI Taxonomy" id="40520"/>
    <lineage>
        <taxon>Bacteria</taxon>
        <taxon>Bacillati</taxon>
        <taxon>Bacillota</taxon>
        <taxon>Clostridia</taxon>
        <taxon>Lachnospirales</taxon>
        <taxon>Lachnospiraceae</taxon>
        <taxon>Blautia</taxon>
    </lineage>
</organism>
<sequence>MIVVKRGKEPNSLLKFRKENPDADYETDMPTDVLKDIREQMWKEQSGLCAYCMKRIKEPGVVRIEHCRPRHPQDEKEHDRKATLDFKWMLGVCYGNSLLRGVKPEDKTCDAHRGNTELTINPFDEVSVRKIKYKTDGSIYSDDVEINKDVTETLNLNCEALSLPQIRKNVLMTVQDRITKKCKGKSQDAFMHELERIYASLVQERNLTPYCGIIISWLENKLKIS</sequence>
<comment type="caution">
    <text evidence="1">The sequence shown here is derived from an EMBL/GenBank/DDBJ whole genome shotgun (WGS) entry which is preliminary data.</text>
</comment>
<evidence type="ECO:0008006" key="3">
    <source>
        <dbReference type="Google" id="ProtNLM"/>
    </source>
</evidence>
<dbReference type="Proteomes" id="UP000253208">
    <property type="component" value="Unassembled WGS sequence"/>
</dbReference>
<accession>A0A367FW37</accession>
<dbReference type="EMBL" id="PSQG01000030">
    <property type="protein sequence ID" value="RCH41931.1"/>
    <property type="molecule type" value="Genomic_DNA"/>
</dbReference>
<proteinExistence type="predicted"/>
<dbReference type="AlphaFoldDB" id="A0A367FW37"/>
<reference evidence="1 2" key="1">
    <citation type="submission" date="2018-02" db="EMBL/GenBank/DDBJ databases">
        <title>Complete genome sequencing of Faecalibacterium prausnitzii strains isolated from the human gut.</title>
        <authorList>
            <person name="Fitzgerald B.C."/>
            <person name="Shkoporov A.N."/>
            <person name="Ross P.R."/>
            <person name="Hill C."/>
        </authorList>
    </citation>
    <scope>NUCLEOTIDE SEQUENCE [LARGE SCALE GENOMIC DNA]</scope>
    <source>
        <strain evidence="1 2">APC942/31-1</strain>
    </source>
</reference>
<evidence type="ECO:0000313" key="1">
    <source>
        <dbReference type="EMBL" id="RCH41931.1"/>
    </source>
</evidence>
<evidence type="ECO:0000313" key="2">
    <source>
        <dbReference type="Proteomes" id="UP000253208"/>
    </source>
</evidence>
<name>A0A367FW37_9FIRM</name>
<protein>
    <recommendedName>
        <fullName evidence="3">TIGR02646 family protein</fullName>
    </recommendedName>
</protein>